<feature type="compositionally biased region" description="Basic and acidic residues" evidence="1">
    <location>
        <begin position="46"/>
        <end position="63"/>
    </location>
</feature>
<dbReference type="SUPFAM" id="SSF50729">
    <property type="entry name" value="PH domain-like"/>
    <property type="match status" value="1"/>
</dbReference>
<feature type="compositionally biased region" description="Polar residues" evidence="1">
    <location>
        <begin position="370"/>
        <end position="395"/>
    </location>
</feature>
<feature type="region of interest" description="Disordered" evidence="1">
    <location>
        <begin position="1"/>
        <end position="159"/>
    </location>
</feature>
<organism evidence="3">
    <name type="scientific">Guillardia theta</name>
    <name type="common">Cryptophyte</name>
    <name type="synonym">Cryptomonas phi</name>
    <dbReference type="NCBI Taxonomy" id="55529"/>
    <lineage>
        <taxon>Eukaryota</taxon>
        <taxon>Cryptophyceae</taxon>
        <taxon>Pyrenomonadales</taxon>
        <taxon>Geminigeraceae</taxon>
        <taxon>Guillardia</taxon>
    </lineage>
</organism>
<dbReference type="Pfam" id="PF00169">
    <property type="entry name" value="PH"/>
    <property type="match status" value="1"/>
</dbReference>
<feature type="region of interest" description="Disordered" evidence="1">
    <location>
        <begin position="355"/>
        <end position="397"/>
    </location>
</feature>
<accession>A0A7S4PQX8</accession>
<sequence>MPGFMRKLRDIHRGRPISAKLAPAEPPQEFLSSRPMSAQVPASRFKARDKNRSTAPPRKEEKIRRRRKRISSRDQLSSTLKEIRSSSPQSGTSEVSLGESVSTVQEAESMSDLDDELLDTSELAEDETEDTDSTADSQVRGGEEEKEEEATLQENDRSRIAEWEEQLRHELEIFLKKPVRNVDPTTPLGKRMRLVRVGQPLDERWEMELRARQGIEIRRLQNKSPQLAMLMRGFLWFQSFMDLRWRKQFFYVTPDCVLRCRASANQPDVPQDVELKIFNVVDMSDRLIKSEEYLVSFSTTSYKFNEFLPHHEKTFKLVTRETPQSSPQVRIFYAETLQEKQGWLQFLNDLQEKQEAKFRHDKHSHPDHSIQPSNTSSTTVTAQNFGHRPQTSPAYTSRVVHRVDPAVSASHRETLARDVLDQLAGYRSQRGDVTSGRGEDRHDCDASKDKLCRQAANSPAERREDQGRDALVAKIQQMREEQLMIKKRVQDLISHIQTPSSSPSMELYSQWLIKRNSRRSAPSRQAGPRPRGS</sequence>
<evidence type="ECO:0000256" key="1">
    <source>
        <dbReference type="SAM" id="MobiDB-lite"/>
    </source>
</evidence>
<name>A0A7S4PQX8_GUITH</name>
<feature type="compositionally biased region" description="Polar residues" evidence="1">
    <location>
        <begin position="74"/>
        <end position="105"/>
    </location>
</feature>
<dbReference type="InterPro" id="IPR001849">
    <property type="entry name" value="PH_domain"/>
</dbReference>
<dbReference type="InterPro" id="IPR011993">
    <property type="entry name" value="PH-like_dom_sf"/>
</dbReference>
<dbReference type="PROSITE" id="PS50003">
    <property type="entry name" value="PH_DOMAIN"/>
    <property type="match status" value="1"/>
</dbReference>
<feature type="region of interest" description="Disordered" evidence="1">
    <location>
        <begin position="514"/>
        <end position="533"/>
    </location>
</feature>
<gene>
    <name evidence="3" type="ORF">GTHE00462_LOCUS40921</name>
</gene>
<dbReference type="EMBL" id="HBKN01052412">
    <property type="protein sequence ID" value="CAE2343207.1"/>
    <property type="molecule type" value="Transcribed_RNA"/>
</dbReference>
<feature type="compositionally biased region" description="Basic and acidic residues" evidence="1">
    <location>
        <begin position="355"/>
        <end position="368"/>
    </location>
</feature>
<feature type="compositionally biased region" description="Acidic residues" evidence="1">
    <location>
        <begin position="109"/>
        <end position="133"/>
    </location>
</feature>
<dbReference type="SMART" id="SM00233">
    <property type="entry name" value="PH"/>
    <property type="match status" value="1"/>
</dbReference>
<dbReference type="Gene3D" id="2.30.29.30">
    <property type="entry name" value="Pleckstrin-homology domain (PH domain)/Phosphotyrosine-binding domain (PTB)"/>
    <property type="match status" value="1"/>
</dbReference>
<protein>
    <recommendedName>
        <fullName evidence="2">PH domain-containing protein</fullName>
    </recommendedName>
</protein>
<reference evidence="3" key="1">
    <citation type="submission" date="2021-01" db="EMBL/GenBank/DDBJ databases">
        <authorList>
            <person name="Corre E."/>
            <person name="Pelletier E."/>
            <person name="Niang G."/>
            <person name="Scheremetjew M."/>
            <person name="Finn R."/>
            <person name="Kale V."/>
            <person name="Holt S."/>
            <person name="Cochrane G."/>
            <person name="Meng A."/>
            <person name="Brown T."/>
            <person name="Cohen L."/>
        </authorList>
    </citation>
    <scope>NUCLEOTIDE SEQUENCE</scope>
    <source>
        <strain evidence="3">CCMP 2712</strain>
    </source>
</reference>
<dbReference type="AlphaFoldDB" id="A0A7S4PQX8"/>
<evidence type="ECO:0000313" key="3">
    <source>
        <dbReference type="EMBL" id="CAE2343207.1"/>
    </source>
</evidence>
<evidence type="ECO:0000259" key="2">
    <source>
        <dbReference type="PROSITE" id="PS50003"/>
    </source>
</evidence>
<feature type="domain" description="PH" evidence="2">
    <location>
        <begin position="228"/>
        <end position="352"/>
    </location>
</feature>
<proteinExistence type="predicted"/>